<evidence type="ECO:0000313" key="1">
    <source>
        <dbReference type="EMBL" id="KYP36389.1"/>
    </source>
</evidence>
<dbReference type="PANTHER" id="PTHR31286">
    <property type="entry name" value="GLYCINE-RICH CELL WALL STRUCTURAL PROTEIN 1.8-LIKE"/>
    <property type="match status" value="1"/>
</dbReference>
<dbReference type="InterPro" id="IPR040256">
    <property type="entry name" value="At4g02000-like"/>
</dbReference>
<keyword evidence="2" id="KW-1185">Reference proteome</keyword>
<dbReference type="OMA" id="MGKGHIT"/>
<sequence>MVLAAGSWNLDPGLLQLSLWKPDFNPRNHKNIFSQVWLCILELPQEYWSPRIILAIASTVGTPISLDKATLDRKYGHFARVLIEIDLADKIPMQLLVEREGYAFFVFFEFDRMPMFCSIC</sequence>
<dbReference type="PANTHER" id="PTHR31286:SF60">
    <property type="entry name" value="PROTEIN, PUTATIVE-RELATED"/>
    <property type="match status" value="1"/>
</dbReference>
<dbReference type="Gramene" id="C.cajan_37635.t">
    <property type="protein sequence ID" value="C.cajan_37635.t.cds1"/>
    <property type="gene ID" value="C.cajan_37635"/>
</dbReference>
<organism evidence="1 2">
    <name type="scientific">Cajanus cajan</name>
    <name type="common">Pigeon pea</name>
    <name type="synonym">Cajanus indicus</name>
    <dbReference type="NCBI Taxonomy" id="3821"/>
    <lineage>
        <taxon>Eukaryota</taxon>
        <taxon>Viridiplantae</taxon>
        <taxon>Streptophyta</taxon>
        <taxon>Embryophyta</taxon>
        <taxon>Tracheophyta</taxon>
        <taxon>Spermatophyta</taxon>
        <taxon>Magnoliopsida</taxon>
        <taxon>eudicotyledons</taxon>
        <taxon>Gunneridae</taxon>
        <taxon>Pentapetalae</taxon>
        <taxon>rosids</taxon>
        <taxon>fabids</taxon>
        <taxon>Fabales</taxon>
        <taxon>Fabaceae</taxon>
        <taxon>Papilionoideae</taxon>
        <taxon>50 kb inversion clade</taxon>
        <taxon>NPAAA clade</taxon>
        <taxon>indigoferoid/millettioid clade</taxon>
        <taxon>Phaseoleae</taxon>
        <taxon>Cajanus</taxon>
    </lineage>
</organism>
<dbReference type="EMBL" id="KQ484224">
    <property type="protein sequence ID" value="KYP36389.1"/>
    <property type="molecule type" value="Genomic_DNA"/>
</dbReference>
<dbReference type="Proteomes" id="UP000075243">
    <property type="component" value="Unassembled WGS sequence"/>
</dbReference>
<accession>A0A151R1K0</accession>
<gene>
    <name evidence="1" type="ORF">KK1_042495</name>
</gene>
<name>A0A151R1K0_CAJCA</name>
<dbReference type="AlphaFoldDB" id="A0A151R1K0"/>
<proteinExistence type="predicted"/>
<protein>
    <submittedName>
        <fullName evidence="1">Uncharacterized protein</fullName>
    </submittedName>
</protein>
<evidence type="ECO:0000313" key="2">
    <source>
        <dbReference type="Proteomes" id="UP000075243"/>
    </source>
</evidence>
<reference evidence="1" key="1">
    <citation type="journal article" date="2012" name="Nat. Biotechnol.">
        <title>Draft genome sequence of pigeonpea (Cajanus cajan), an orphan legume crop of resource-poor farmers.</title>
        <authorList>
            <person name="Varshney R.K."/>
            <person name="Chen W."/>
            <person name="Li Y."/>
            <person name="Bharti A.K."/>
            <person name="Saxena R.K."/>
            <person name="Schlueter J.A."/>
            <person name="Donoghue M.T."/>
            <person name="Azam S."/>
            <person name="Fan G."/>
            <person name="Whaley A.M."/>
            <person name="Farmer A.D."/>
            <person name="Sheridan J."/>
            <person name="Iwata A."/>
            <person name="Tuteja R."/>
            <person name="Penmetsa R.V."/>
            <person name="Wu W."/>
            <person name="Upadhyaya H.D."/>
            <person name="Yang S.P."/>
            <person name="Shah T."/>
            <person name="Saxena K.B."/>
            <person name="Michael T."/>
            <person name="McCombie W.R."/>
            <person name="Yang B."/>
            <person name="Zhang G."/>
            <person name="Yang H."/>
            <person name="Wang J."/>
            <person name="Spillane C."/>
            <person name="Cook D.R."/>
            <person name="May G.D."/>
            <person name="Xu X."/>
            <person name="Jackson S.A."/>
        </authorList>
    </citation>
    <scope>NUCLEOTIDE SEQUENCE [LARGE SCALE GENOMIC DNA]</scope>
</reference>